<feature type="domain" description="Ketosynthase family 3 (KS3)" evidence="10">
    <location>
        <begin position="53"/>
        <end position="477"/>
    </location>
</feature>
<dbReference type="InterPro" id="IPR020841">
    <property type="entry name" value="PKS_Beta-ketoAc_synthase_dom"/>
</dbReference>
<dbReference type="InterPro" id="IPR049552">
    <property type="entry name" value="PKS_DH_N"/>
</dbReference>
<dbReference type="PANTHER" id="PTHR43775:SF29">
    <property type="entry name" value="ASPERFURANONE POLYKETIDE SYNTHASE AFOG-RELATED"/>
    <property type="match status" value="1"/>
</dbReference>
<dbReference type="SMART" id="SM00827">
    <property type="entry name" value="PKS_AT"/>
    <property type="match status" value="1"/>
</dbReference>
<evidence type="ECO:0000256" key="6">
    <source>
        <dbReference type="ARBA" id="ARBA00023268"/>
    </source>
</evidence>
<keyword evidence="4" id="KW-0521">NADP</keyword>
<dbReference type="Gene3D" id="3.40.50.150">
    <property type="entry name" value="Vaccinia Virus protein VP39"/>
    <property type="match status" value="1"/>
</dbReference>
<dbReference type="InterPro" id="IPR018201">
    <property type="entry name" value="Ketoacyl_synth_AS"/>
</dbReference>
<dbReference type="InterPro" id="IPR020807">
    <property type="entry name" value="PKS_DH"/>
</dbReference>
<sequence>MLFPKSPRSLQNFNCLDRIAANNKSSQGQRLAFHSTISSVSVIMTSDTGSTTTMPIAVVGIGCRFPGNSSNPEALWKLLSDARSCYSKVPPDRYNVDGFRHPSNKLNTTIAEGAHFLSENIAAFDAAFFNIAPIDAKSMDPQQRMLLEVVYEGLESAGFRMEDTTGSDTSCYVGTFTRDWSDMLMRDPETASKYSGAGIGSGMQANRVSWFFDWHGPSLTLDTACSSSLVALHLACQSINEGVSKVAVAAGTTLMLNPDMPMWMSNMSFLSGDGLSKSFDASADGYGRGEGIAAVILKSLDQAIRDRDPIRAVIRGTGINHDGHTPGITLPSASAQADLISSVYKKSGLDYDDTMYFEAHGTGTTAGDSVELRAIGASVTQNRDSSKTLMVGSIKSNIGHTEGAAGLAAFIKAVLVVEKGLIPRNIHLNNPNPRIPFDKLKIQVPTVEIPWPTPGVRRASVNSFGYGGTNAHAILDDASSYLEYWHERQSHQQNSLQMAEHSSSASSDAGFSADSGVLVDFADKQSLPSSFKETTNNRLFVFSAHEESAVLNMKQRYATHLEGEASKATSTSITRYLDRLAYTLATRRSILPWKSFIVAGGLDELLRNLASTEIKPFRSLNKPRLAFVFTGQGAQWAGMGRELFVYPAFKDSVVAADNYLKRELGSSWSALEELSHKEPASHLNLAKFAQPLSTILQVALVELLQSWGIEPIAVIGHSSGEIAAAMCAGAISREVAWKVSYYRGKLSSEMADNHPHLKGSMLAVGCSKTRALDYIGQITAGTVRVACNNSPLSVTVSGDASTIDQLDNVLKAEGVFSRKLKVENAYHSHHMAHIAEAYLESIADCNCGEEETAIKMVSSVTCNVVKQRDLGPSYWVQNLTSPVEFSDALTRLLNGDKSRRRRAGESAVDFLLEIGPHSALQGPIRQVVAAGGFKNVNYGSVLTRNKSSCSTALETAGRLFTHGFEVDINSVNMAVNQGTPLIGLPTYAWNHDKSYWCESRVSKSHRFRSHNRVDLLGAPVSDVVDGDPAWRNLLRTSEMPWIRDHKVQSSILYPAAGMICMVIEAVLQISEPTTLPDQVELRNVHLEHPMIIPDGDTGIETKLQLLRPKLMTSAEDCYEFRISSGLEGTPLQLNCYGYVIAKFASDHSPVNYFKTELQNTESACQSPLAVEHFYSKTKQIGLEYGPSFQNLIDIGCSDNMACASIVVHDTRSIMPSHYEDDHLLHPSSLDCMFQLLFAAFGPEFEELDTAFIPSSIESIKISSKCPKGPLAQFRGFAHLIDVKQSNVTANIAFGNPVNLEPMIQISHMRCRQVASTSQPISNVQDVKARYGIMNRVPDLRLMPPTAVSEFLQRCLEKDTLQDDEERLAALESLAQFISLSLQIEPSMSILEISDGDSMTLGPILERLTKSRDLGIASADWTIASPNSNSQALIEEQAQQQASNLSFKLITPQDAWNNEHLFQSQYDLIITTGHHNYGQQAVQRLSQSLKPYGWWALVSQPSAKDKLQDFARTAGFQDFTDVSGDKRLNEQATGVMIASKSIQKRNPEGQSATTLLLPERPSRSCLVVSSYLVQLLESHGQSVQTHYLLDGPITLQGMHCISLLEMDDCLDLGESVTQFNALKEFLFRAKKVVWVTQASNPLHGIIVGLFRTMRNENPDRDLTTILLGPWARADMQQASHLIYDTFCSATGEREYTMEDGILWITRYSSAKDLNIKVANQLSKTAYEPMRLRDTSIPLVLHLGYQGTPESLRFEPDIMKRELLADEVEIEPRAFGIRSQDISTVMGHGEETFLSREASGVVRKVGAAVSDFVPGDRVHLITPKPFRTCIRIKANHCYNIPDDFTFAGAASISSAFVTALSCTRDLGRLQAGESILIHSAGSDIGQASIQLAIQFRAEVFAVTESSSDAQLLNERYGIDENHILTDSIGTLAERISLVTCGRGVDVVFNFLSGESIYQSCKCLAPFGRFVQVNEIQGLLDSRPLERGISFAQFSFDFMLSSYPDKINNLMNDVTALMSEGTISPVSPLTIFTSTHLQDAFRDVGAKGGIGKTVITMGQDDMITVHPSVCCICNCWWLGGIGRSVALHMAKSGARHLILLSRSGASDTSAKALAAKLEANGASAAFHTCDISNPDQVRGVMEQYDGRELPRIAGCIQAAMVLRDGIFESMTHDDFKVSLRPKVQGSWNLHQFLPRDLDFFIMISSISGITGNPGQANYAAGNSFMDSLAHYRRQQGLVATSIDLGLMLDIGFVAERQGTSNLKKWESVGMYEEEFLLLMSEAMRGHGNWKSSEMPSQIITGLATGGHVDQHSLEPPFYFSDPRFKELTVSELRPESLGHTQKSFALRVAMESSKSLGEASHIIADAIKERLAKVIDKDAENIEEGKPLHSYGIDSLSAVEMRNWLLEEMQCEVGIFEILGSTSILALADKVTNSSKRQPNSKLHQLNSKHSPSVPRLQLRFNTSLAELWIESPKLLVPGTNDEKTNNTQAY</sequence>
<feature type="active site" description="Proton acceptor; for dehydratase activity" evidence="8">
    <location>
        <position position="1045"/>
    </location>
</feature>
<protein>
    <submittedName>
        <fullName evidence="12">Reducing polyketide synthase FUB1</fullName>
    </submittedName>
</protein>
<keyword evidence="13" id="KW-1185">Reference proteome</keyword>
<dbReference type="SUPFAM" id="SSF55048">
    <property type="entry name" value="Probable ACP-binding domain of malonyl-CoA ACP transacylase"/>
    <property type="match status" value="1"/>
</dbReference>
<dbReference type="PROSITE" id="PS00606">
    <property type="entry name" value="KS3_1"/>
    <property type="match status" value="1"/>
</dbReference>
<dbReference type="InterPro" id="IPR036291">
    <property type="entry name" value="NAD(P)-bd_dom_sf"/>
</dbReference>
<reference evidence="12 13" key="1">
    <citation type="submission" date="2018-02" db="EMBL/GenBank/DDBJ databases">
        <title>Fusarium culmorum secondary metabolites in fungal-bacterial-plant interactions.</title>
        <authorList>
            <person name="Schmidt R."/>
        </authorList>
    </citation>
    <scope>NUCLEOTIDE SEQUENCE [LARGE SCALE GENOMIC DNA]</scope>
    <source>
        <strain evidence="12 13">PV</strain>
    </source>
</reference>
<feature type="domain" description="PKS/mFAS DH" evidence="11">
    <location>
        <begin position="1013"/>
        <end position="1319"/>
    </location>
</feature>
<keyword evidence="3" id="KW-0808">Transferase</keyword>
<organism evidence="12 13">
    <name type="scientific">Fusarium culmorum</name>
    <dbReference type="NCBI Taxonomy" id="5516"/>
    <lineage>
        <taxon>Eukaryota</taxon>
        <taxon>Fungi</taxon>
        <taxon>Dikarya</taxon>
        <taxon>Ascomycota</taxon>
        <taxon>Pezizomycotina</taxon>
        <taxon>Sordariomycetes</taxon>
        <taxon>Hypocreomycetidae</taxon>
        <taxon>Hypocreales</taxon>
        <taxon>Nectriaceae</taxon>
        <taxon>Fusarium</taxon>
    </lineage>
</organism>
<evidence type="ECO:0000256" key="7">
    <source>
        <dbReference type="ARBA" id="ARBA00023315"/>
    </source>
</evidence>
<dbReference type="InterPro" id="IPR032821">
    <property type="entry name" value="PKS_assoc"/>
</dbReference>
<dbReference type="InterPro" id="IPR011032">
    <property type="entry name" value="GroES-like_sf"/>
</dbReference>
<dbReference type="InterPro" id="IPR049900">
    <property type="entry name" value="PKS_mFAS_DH"/>
</dbReference>
<dbReference type="InterPro" id="IPR020843">
    <property type="entry name" value="ER"/>
</dbReference>
<dbReference type="InterPro" id="IPR016039">
    <property type="entry name" value="Thiolase-like"/>
</dbReference>
<dbReference type="InterPro" id="IPR020806">
    <property type="entry name" value="PKS_PP-bd"/>
</dbReference>
<dbReference type="CDD" id="cd05195">
    <property type="entry name" value="enoyl_red"/>
    <property type="match status" value="1"/>
</dbReference>
<dbReference type="EMBL" id="PVEM01000016">
    <property type="protein sequence ID" value="PTD03243.1"/>
    <property type="molecule type" value="Genomic_DNA"/>
</dbReference>
<dbReference type="InterPro" id="IPR042104">
    <property type="entry name" value="PKS_dehydratase_sf"/>
</dbReference>
<dbReference type="PROSITE" id="PS52019">
    <property type="entry name" value="PKS_MFAS_DH"/>
    <property type="match status" value="1"/>
</dbReference>
<dbReference type="GO" id="GO:0044550">
    <property type="term" value="P:secondary metabolite biosynthetic process"/>
    <property type="evidence" value="ECO:0007669"/>
    <property type="project" value="UniProtKB-ARBA"/>
</dbReference>
<dbReference type="Pfam" id="PF00109">
    <property type="entry name" value="ketoacyl-synt"/>
    <property type="match status" value="1"/>
</dbReference>
<evidence type="ECO:0000313" key="13">
    <source>
        <dbReference type="Proteomes" id="UP000241587"/>
    </source>
</evidence>
<dbReference type="InterPro" id="IPR013154">
    <property type="entry name" value="ADH-like_N"/>
</dbReference>
<dbReference type="SUPFAM" id="SSF50129">
    <property type="entry name" value="GroES-like"/>
    <property type="match status" value="1"/>
</dbReference>
<dbReference type="GO" id="GO:0006633">
    <property type="term" value="P:fatty acid biosynthetic process"/>
    <property type="evidence" value="ECO:0007669"/>
    <property type="project" value="InterPro"/>
</dbReference>
<dbReference type="InterPro" id="IPR014030">
    <property type="entry name" value="Ketoacyl_synth_N"/>
</dbReference>
<dbReference type="Gene3D" id="3.40.50.720">
    <property type="entry name" value="NAD(P)-binding Rossmann-like Domain"/>
    <property type="match status" value="2"/>
</dbReference>
<evidence type="ECO:0000256" key="3">
    <source>
        <dbReference type="ARBA" id="ARBA00022679"/>
    </source>
</evidence>
<dbReference type="SMART" id="SM00822">
    <property type="entry name" value="PKS_KR"/>
    <property type="match status" value="1"/>
</dbReference>
<dbReference type="InterPro" id="IPR014031">
    <property type="entry name" value="Ketoacyl_synth_C"/>
</dbReference>
<evidence type="ECO:0000256" key="8">
    <source>
        <dbReference type="PROSITE-ProRule" id="PRU01363"/>
    </source>
</evidence>
<feature type="domain" description="Carrier" evidence="9">
    <location>
        <begin position="2355"/>
        <end position="2432"/>
    </location>
</feature>
<dbReference type="SUPFAM" id="SSF51735">
    <property type="entry name" value="NAD(P)-binding Rossmann-fold domains"/>
    <property type="match status" value="2"/>
</dbReference>
<dbReference type="PANTHER" id="PTHR43775">
    <property type="entry name" value="FATTY ACID SYNTHASE"/>
    <property type="match status" value="1"/>
</dbReference>
<dbReference type="Pfam" id="PF21089">
    <property type="entry name" value="PKS_DH_N"/>
    <property type="match status" value="1"/>
</dbReference>
<dbReference type="GO" id="GO:0004315">
    <property type="term" value="F:3-oxoacyl-[acyl-carrier-protein] synthase activity"/>
    <property type="evidence" value="ECO:0007669"/>
    <property type="project" value="InterPro"/>
</dbReference>
<proteinExistence type="predicted"/>
<dbReference type="InterPro" id="IPR036736">
    <property type="entry name" value="ACP-like_sf"/>
</dbReference>
<keyword evidence="2" id="KW-0597">Phosphoprotein</keyword>
<dbReference type="PROSITE" id="PS00012">
    <property type="entry name" value="PHOSPHOPANTETHEINE"/>
    <property type="match status" value="1"/>
</dbReference>
<dbReference type="GO" id="GO:0004312">
    <property type="term" value="F:fatty acid synthase activity"/>
    <property type="evidence" value="ECO:0007669"/>
    <property type="project" value="TreeGrafter"/>
</dbReference>
<dbReference type="Pfam" id="PF00698">
    <property type="entry name" value="Acyl_transf_1"/>
    <property type="match status" value="1"/>
</dbReference>
<dbReference type="SUPFAM" id="SSF53901">
    <property type="entry name" value="Thiolase-like"/>
    <property type="match status" value="1"/>
</dbReference>
<dbReference type="Pfam" id="PF02801">
    <property type="entry name" value="Ketoacyl-synt_C"/>
    <property type="match status" value="1"/>
</dbReference>
<dbReference type="InterPro" id="IPR014043">
    <property type="entry name" value="Acyl_transferase_dom"/>
</dbReference>
<dbReference type="InterPro" id="IPR016035">
    <property type="entry name" value="Acyl_Trfase/lysoPLipase"/>
</dbReference>
<dbReference type="Gene3D" id="3.40.366.10">
    <property type="entry name" value="Malonyl-Coenzyme A Acyl Carrier Protein, domain 2"/>
    <property type="match status" value="1"/>
</dbReference>
<dbReference type="Gene3D" id="3.10.129.110">
    <property type="entry name" value="Polyketide synthase dehydratase"/>
    <property type="match status" value="1"/>
</dbReference>
<dbReference type="SUPFAM" id="SSF47336">
    <property type="entry name" value="ACP-like"/>
    <property type="match status" value="1"/>
</dbReference>
<dbReference type="Gene3D" id="3.90.180.10">
    <property type="entry name" value="Medium-chain alcohol dehydrogenases, catalytic domain"/>
    <property type="match status" value="1"/>
</dbReference>
<dbReference type="InterPro" id="IPR006162">
    <property type="entry name" value="Ppantetheine_attach_site"/>
</dbReference>
<evidence type="ECO:0000259" key="11">
    <source>
        <dbReference type="PROSITE" id="PS52019"/>
    </source>
</evidence>
<gene>
    <name evidence="12" type="ORF">FCULG_00009136</name>
</gene>
<dbReference type="Pfam" id="PF23297">
    <property type="entry name" value="ACP_SdgA_C"/>
    <property type="match status" value="1"/>
</dbReference>
<evidence type="ECO:0000313" key="12">
    <source>
        <dbReference type="EMBL" id="PTD03243.1"/>
    </source>
</evidence>
<dbReference type="Pfam" id="PF16197">
    <property type="entry name" value="KAsynt_C_assoc"/>
    <property type="match status" value="1"/>
</dbReference>
<dbReference type="InterPro" id="IPR013968">
    <property type="entry name" value="PKS_KR"/>
</dbReference>
<dbReference type="SUPFAM" id="SSF52151">
    <property type="entry name" value="FabD/lysophospholipase-like"/>
    <property type="match status" value="1"/>
</dbReference>
<dbReference type="InterPro" id="IPR016036">
    <property type="entry name" value="Malonyl_transacylase_ACP-bd"/>
</dbReference>
<feature type="active site" description="Proton donor; for dehydratase activity" evidence="8">
    <location>
        <position position="1230"/>
    </location>
</feature>
<dbReference type="InterPro" id="IPR001227">
    <property type="entry name" value="Ac_transferase_dom_sf"/>
</dbReference>
<dbReference type="GO" id="GO:0031177">
    <property type="term" value="F:phosphopantetheine binding"/>
    <property type="evidence" value="ECO:0007669"/>
    <property type="project" value="InterPro"/>
</dbReference>
<dbReference type="InterPro" id="IPR050091">
    <property type="entry name" value="PKS_NRPS_Biosynth_Enz"/>
</dbReference>
<evidence type="ECO:0000256" key="2">
    <source>
        <dbReference type="ARBA" id="ARBA00022553"/>
    </source>
</evidence>
<comment type="caution">
    <text evidence="12">The sequence shown here is derived from an EMBL/GenBank/DDBJ whole genome shotgun (WGS) entry which is preliminary data.</text>
</comment>
<dbReference type="InterPro" id="IPR029063">
    <property type="entry name" value="SAM-dependent_MTases_sf"/>
</dbReference>
<dbReference type="Pfam" id="PF08240">
    <property type="entry name" value="ADH_N"/>
    <property type="match status" value="1"/>
</dbReference>
<dbReference type="Pfam" id="PF14765">
    <property type="entry name" value="PS-DH"/>
    <property type="match status" value="1"/>
</dbReference>
<dbReference type="PROSITE" id="PS52004">
    <property type="entry name" value="KS3_2"/>
    <property type="match status" value="1"/>
</dbReference>
<accession>A0A2T4GI56</accession>
<evidence type="ECO:0000256" key="1">
    <source>
        <dbReference type="ARBA" id="ARBA00022450"/>
    </source>
</evidence>
<dbReference type="SMART" id="SM00823">
    <property type="entry name" value="PKS_PP"/>
    <property type="match status" value="1"/>
</dbReference>
<dbReference type="Proteomes" id="UP000241587">
    <property type="component" value="Unassembled WGS sequence"/>
</dbReference>
<keyword evidence="6" id="KW-0511">Multifunctional enzyme</keyword>
<dbReference type="InterPro" id="IPR049551">
    <property type="entry name" value="PKS_DH_C"/>
</dbReference>
<name>A0A2T4GI56_FUSCU</name>
<dbReference type="OrthoDB" id="329835at2759"/>
<dbReference type="InterPro" id="IPR057326">
    <property type="entry name" value="KR_dom"/>
</dbReference>
<feature type="region of interest" description="N-terminal hotdog fold" evidence="8">
    <location>
        <begin position="1013"/>
        <end position="1146"/>
    </location>
</feature>
<feature type="region of interest" description="C-terminal hotdog fold" evidence="8">
    <location>
        <begin position="1165"/>
        <end position="1319"/>
    </location>
</feature>
<dbReference type="Gene3D" id="1.10.1200.10">
    <property type="entry name" value="ACP-like"/>
    <property type="match status" value="1"/>
</dbReference>
<dbReference type="SMART" id="SM00825">
    <property type="entry name" value="PKS_KS"/>
    <property type="match status" value="1"/>
</dbReference>
<dbReference type="Pfam" id="PF13602">
    <property type="entry name" value="ADH_zinc_N_2"/>
    <property type="match status" value="1"/>
</dbReference>
<dbReference type="Gene3D" id="3.40.47.10">
    <property type="match status" value="1"/>
</dbReference>
<dbReference type="SMR" id="A0A2T4GI56"/>
<evidence type="ECO:0000259" key="10">
    <source>
        <dbReference type="PROSITE" id="PS52004"/>
    </source>
</evidence>
<dbReference type="GO" id="GO:0016491">
    <property type="term" value="F:oxidoreductase activity"/>
    <property type="evidence" value="ECO:0007669"/>
    <property type="project" value="UniProtKB-KW"/>
</dbReference>
<keyword evidence="7" id="KW-0012">Acyltransferase</keyword>
<evidence type="ECO:0000256" key="5">
    <source>
        <dbReference type="ARBA" id="ARBA00023002"/>
    </source>
</evidence>
<keyword evidence="5" id="KW-0560">Oxidoreductase</keyword>
<dbReference type="InterPro" id="IPR009081">
    <property type="entry name" value="PP-bd_ACP"/>
</dbReference>
<evidence type="ECO:0000259" key="9">
    <source>
        <dbReference type="PROSITE" id="PS50075"/>
    </source>
</evidence>
<keyword evidence="1" id="KW-0596">Phosphopantetheine</keyword>
<dbReference type="Gene3D" id="3.30.70.3290">
    <property type="match status" value="1"/>
</dbReference>
<dbReference type="SMART" id="SM00826">
    <property type="entry name" value="PKS_DH"/>
    <property type="match status" value="1"/>
</dbReference>
<dbReference type="Pfam" id="PF08659">
    <property type="entry name" value="KR"/>
    <property type="match status" value="1"/>
</dbReference>
<dbReference type="OMA" id="MACASIV"/>
<dbReference type="PROSITE" id="PS50075">
    <property type="entry name" value="CARRIER"/>
    <property type="match status" value="1"/>
</dbReference>
<dbReference type="SMART" id="SM00829">
    <property type="entry name" value="PKS_ER"/>
    <property type="match status" value="1"/>
</dbReference>
<dbReference type="CDD" id="cd00833">
    <property type="entry name" value="PKS"/>
    <property type="match status" value="1"/>
</dbReference>
<evidence type="ECO:0000256" key="4">
    <source>
        <dbReference type="ARBA" id="ARBA00022857"/>
    </source>
</evidence>